<gene>
    <name evidence="2" type="primary">rsbT_2</name>
    <name evidence="2" type="ORF">GAK31_00313</name>
</gene>
<keyword evidence="2" id="KW-0808">Transferase</keyword>
<evidence type="ECO:0000313" key="2">
    <source>
        <dbReference type="EMBL" id="KAF1017054.1"/>
    </source>
</evidence>
<protein>
    <submittedName>
        <fullName evidence="2">Serine/threonine-protein kinase RsbT</fullName>
    </submittedName>
</protein>
<dbReference type="PANTHER" id="PTHR35801:SF1">
    <property type="entry name" value="PHOSPHOSERINE PHOSPHATASE RSBX"/>
    <property type="match status" value="1"/>
</dbReference>
<dbReference type="GO" id="GO:0016301">
    <property type="term" value="F:kinase activity"/>
    <property type="evidence" value="ECO:0007669"/>
    <property type="project" value="UniProtKB-KW"/>
</dbReference>
<proteinExistence type="predicted"/>
<reference evidence="3" key="1">
    <citation type="journal article" date="2020" name="MBio">
        <title>Horizontal gene transfer to a defensive symbiont with a reduced genome amongst a multipartite beetle microbiome.</title>
        <authorList>
            <person name="Waterworth S.C."/>
            <person name="Florez L.V."/>
            <person name="Rees E.R."/>
            <person name="Hertweck C."/>
            <person name="Kaltenpoth M."/>
            <person name="Kwan J.C."/>
        </authorList>
    </citation>
    <scope>NUCLEOTIDE SEQUENCE [LARGE SCALE GENOMIC DNA]</scope>
</reference>
<comment type="caution">
    <text evidence="2">The sequence shown here is derived from an EMBL/GenBank/DDBJ whole genome shotgun (WGS) entry which is preliminary data.</text>
</comment>
<evidence type="ECO:0000313" key="3">
    <source>
        <dbReference type="Proteomes" id="UP000487117"/>
    </source>
</evidence>
<keyword evidence="2" id="KW-0418">Kinase</keyword>
<dbReference type="InterPro" id="IPR003594">
    <property type="entry name" value="HATPase_dom"/>
</dbReference>
<dbReference type="PANTHER" id="PTHR35801">
    <property type="entry name" value="PHOSPHOSERINE PHOSPHATASE RSBX"/>
    <property type="match status" value="1"/>
</dbReference>
<dbReference type="InterPro" id="IPR036457">
    <property type="entry name" value="PPM-type-like_dom_sf"/>
</dbReference>
<dbReference type="InterPro" id="IPR039248">
    <property type="entry name" value="Ptase_RsbX"/>
</dbReference>
<dbReference type="SUPFAM" id="SSF55874">
    <property type="entry name" value="ATPase domain of HSP90 chaperone/DNA topoisomerase II/histidine kinase"/>
    <property type="match status" value="1"/>
</dbReference>
<sequence>MNFSGHVTRVVVVEESTQVGQARREALALAEQIGFDETDAGRVALAASELASNLLRHGGGGRMYLSVVAGRGDRGVELYTIDAGPGFVLSQCLAEGYSTAGSQGLGLGTVRRQAALLDSWSDAHGSIVVARIYPERAVHTVDLAYGALRLAMRGESVCGDGWHLAVQGSQATLSVIDGLGHGLPASDAAQAGMQAAARSGVVEPSAGIAQLHADMAGTRGGAAAVASLAMDEPGLAFCGIGNINAGIADHEGFRGLASLPGIVGVQYRKAQPFNVHAASGTLLLMHSDGLQARWRLQDYPGLAHRHPALVVAVLQRDFDRGRDDACIVALRMGAL</sequence>
<dbReference type="Gene3D" id="3.30.565.10">
    <property type="entry name" value="Histidine kinase-like ATPase, C-terminal domain"/>
    <property type="match status" value="1"/>
</dbReference>
<organism evidence="2 3">
    <name type="scientific">Stenotrophomonas maltophilia</name>
    <name type="common">Pseudomonas maltophilia</name>
    <name type="synonym">Xanthomonas maltophilia</name>
    <dbReference type="NCBI Taxonomy" id="40324"/>
    <lineage>
        <taxon>Bacteria</taxon>
        <taxon>Pseudomonadati</taxon>
        <taxon>Pseudomonadota</taxon>
        <taxon>Gammaproteobacteria</taxon>
        <taxon>Lysobacterales</taxon>
        <taxon>Lysobacteraceae</taxon>
        <taxon>Stenotrophomonas</taxon>
        <taxon>Stenotrophomonas maltophilia group</taxon>
    </lineage>
</organism>
<dbReference type="InterPro" id="IPR036890">
    <property type="entry name" value="HATPase_C_sf"/>
</dbReference>
<dbReference type="Pfam" id="PF13581">
    <property type="entry name" value="HATPase_c_2"/>
    <property type="match status" value="1"/>
</dbReference>
<dbReference type="Gene3D" id="3.60.40.10">
    <property type="entry name" value="PPM-type phosphatase domain"/>
    <property type="match status" value="1"/>
</dbReference>
<dbReference type="AlphaFoldDB" id="A0A7V8JN37"/>
<evidence type="ECO:0000259" key="1">
    <source>
        <dbReference type="Pfam" id="PF13581"/>
    </source>
</evidence>
<feature type="domain" description="Histidine kinase/HSP90-like ATPase" evidence="1">
    <location>
        <begin position="15"/>
        <end position="130"/>
    </location>
</feature>
<dbReference type="Proteomes" id="UP000487117">
    <property type="component" value="Unassembled WGS sequence"/>
</dbReference>
<dbReference type="EMBL" id="WNDS01000001">
    <property type="protein sequence ID" value="KAF1017054.1"/>
    <property type="molecule type" value="Genomic_DNA"/>
</dbReference>
<accession>A0A7V8JN37</accession>
<name>A0A7V8JN37_STEMA</name>